<dbReference type="RefSeq" id="WP_007202280.1">
    <property type="nucleotide sequence ID" value="NZ_AKKV01000026.1"/>
</dbReference>
<name>I8AHQ5_9BACL</name>
<feature type="signal peptide" evidence="2">
    <location>
        <begin position="1"/>
        <end position="22"/>
    </location>
</feature>
<feature type="chain" id="PRO_5039614010" description="Lipoprotein" evidence="2">
    <location>
        <begin position="23"/>
        <end position="134"/>
    </location>
</feature>
<sequence length="134" mass="14668">MSIQTKKFIVPIVIAASLTLSACGTKQDDAKEKKETTSASMQGAKEMKQTLKDLKEQLKAKKTDEVKEAGEQLEKSWESFEDGVKDKDAALYEKVETPLHTIEAGAKSAPLDVKTLTKAAEQLDAVLSDVEKLK</sequence>
<evidence type="ECO:0000313" key="4">
    <source>
        <dbReference type="Proteomes" id="UP000004080"/>
    </source>
</evidence>
<organism evidence="3 4">
    <name type="scientific">Fictibacillus macauensis ZFHKF-1</name>
    <dbReference type="NCBI Taxonomy" id="1196324"/>
    <lineage>
        <taxon>Bacteria</taxon>
        <taxon>Bacillati</taxon>
        <taxon>Bacillota</taxon>
        <taxon>Bacilli</taxon>
        <taxon>Bacillales</taxon>
        <taxon>Fictibacillaceae</taxon>
        <taxon>Fictibacillus</taxon>
    </lineage>
</organism>
<evidence type="ECO:0008006" key="5">
    <source>
        <dbReference type="Google" id="ProtNLM"/>
    </source>
</evidence>
<dbReference type="PROSITE" id="PS51257">
    <property type="entry name" value="PROKAR_LIPOPROTEIN"/>
    <property type="match status" value="1"/>
</dbReference>
<keyword evidence="2" id="KW-0732">Signal</keyword>
<dbReference type="PATRIC" id="fig|1196324.3.peg.2247"/>
<protein>
    <recommendedName>
        <fullName evidence="5">Lipoprotein</fullName>
    </recommendedName>
</protein>
<keyword evidence="4" id="KW-1185">Reference proteome</keyword>
<evidence type="ECO:0000256" key="1">
    <source>
        <dbReference type="SAM" id="MobiDB-lite"/>
    </source>
</evidence>
<proteinExistence type="predicted"/>
<dbReference type="AlphaFoldDB" id="I8AHQ5"/>
<dbReference type="EMBL" id="AKKV01000026">
    <property type="protein sequence ID" value="EIT85262.1"/>
    <property type="molecule type" value="Genomic_DNA"/>
</dbReference>
<reference evidence="3 4" key="1">
    <citation type="journal article" date="2012" name="J. Bacteriol.">
        <title>Genome of Bacillus macauensis ZFHKF-1, a Long-Chain-Forming Bacterium.</title>
        <authorList>
            <person name="Cai L."/>
            <person name="Zhang T."/>
        </authorList>
    </citation>
    <scope>NUCLEOTIDE SEQUENCE [LARGE SCALE GENOMIC DNA]</scope>
    <source>
        <strain evidence="3 4">ZFHKF-1</strain>
    </source>
</reference>
<feature type="region of interest" description="Disordered" evidence="1">
    <location>
        <begin position="24"/>
        <end position="47"/>
    </location>
</feature>
<dbReference type="Proteomes" id="UP000004080">
    <property type="component" value="Unassembled WGS sequence"/>
</dbReference>
<evidence type="ECO:0000313" key="3">
    <source>
        <dbReference type="EMBL" id="EIT85262.1"/>
    </source>
</evidence>
<comment type="caution">
    <text evidence="3">The sequence shown here is derived from an EMBL/GenBank/DDBJ whole genome shotgun (WGS) entry which is preliminary data.</text>
</comment>
<accession>I8AHQ5</accession>
<evidence type="ECO:0000256" key="2">
    <source>
        <dbReference type="SAM" id="SignalP"/>
    </source>
</evidence>
<feature type="compositionally biased region" description="Basic and acidic residues" evidence="1">
    <location>
        <begin position="26"/>
        <end position="36"/>
    </location>
</feature>
<dbReference type="STRING" id="1196324.A374_10980"/>
<dbReference type="eggNOG" id="COG2822">
    <property type="taxonomic scope" value="Bacteria"/>
</dbReference>
<gene>
    <name evidence="3" type="ORF">A374_10980</name>
</gene>